<dbReference type="EMBL" id="JAANYN010000019">
    <property type="protein sequence ID" value="NHE59903.1"/>
    <property type="molecule type" value="Genomic_DNA"/>
</dbReference>
<evidence type="ECO:0000256" key="1">
    <source>
        <dbReference type="SAM" id="SignalP"/>
    </source>
</evidence>
<name>A0ABX0HG15_9BACT</name>
<accession>A0ABX0HG15</accession>
<gene>
    <name evidence="2" type="ORF">G9Q97_24125</name>
</gene>
<reference evidence="2 3" key="1">
    <citation type="submission" date="2020-03" db="EMBL/GenBank/DDBJ databases">
        <title>Cyclobacterium plantarum sp. nov., a marine bacterium isolated from a coastal-marine wetland.</title>
        <authorList>
            <person name="Sanchez-Porro C."/>
            <person name="Ventosa A."/>
            <person name="Amoozegar M."/>
        </authorList>
    </citation>
    <scope>NUCLEOTIDE SEQUENCE [LARGE SCALE GENOMIC DNA]</scope>
    <source>
        <strain evidence="2 3">GBPx2</strain>
    </source>
</reference>
<keyword evidence="1" id="KW-0732">Signal</keyword>
<comment type="caution">
    <text evidence="2">The sequence shown here is derived from an EMBL/GenBank/DDBJ whole genome shotgun (WGS) entry which is preliminary data.</text>
</comment>
<organism evidence="2 3">
    <name type="scientific">Cyclobacterium plantarum</name>
    <dbReference type="NCBI Taxonomy" id="2716263"/>
    <lineage>
        <taxon>Bacteria</taxon>
        <taxon>Pseudomonadati</taxon>
        <taxon>Bacteroidota</taxon>
        <taxon>Cytophagia</taxon>
        <taxon>Cytophagales</taxon>
        <taxon>Cyclobacteriaceae</taxon>
        <taxon>Cyclobacterium</taxon>
    </lineage>
</organism>
<dbReference type="RefSeq" id="WP_166151738.1">
    <property type="nucleotide sequence ID" value="NZ_JAANYN010000019.1"/>
</dbReference>
<proteinExistence type="predicted"/>
<dbReference type="Proteomes" id="UP000649799">
    <property type="component" value="Unassembled WGS sequence"/>
</dbReference>
<feature type="chain" id="PRO_5046206707" evidence="1">
    <location>
        <begin position="20"/>
        <end position="201"/>
    </location>
</feature>
<feature type="signal peptide" evidence="1">
    <location>
        <begin position="1"/>
        <end position="19"/>
    </location>
</feature>
<sequence length="201" mass="21973">MKHLFLLFIFVSGISNAFAQFNKGDKFAGGSFGLSINTSEVIAQSNNSNFSIHLNPNLGFFVSESAAIGLIPQINFSRSTSTNVNGGKSTTNSLSGGMGVFYRKYFTVAENFSLFFEPRAVYTGAIIRDDGFNNFSLSISPGAAYRISSKWMVEATLGGLLYSRSLDQLGTDQESSDSRFAFDLITTNSVGLIYFFKQKDQ</sequence>
<evidence type="ECO:0000313" key="2">
    <source>
        <dbReference type="EMBL" id="NHE59903.1"/>
    </source>
</evidence>
<keyword evidence="3" id="KW-1185">Reference proteome</keyword>
<evidence type="ECO:0000313" key="3">
    <source>
        <dbReference type="Proteomes" id="UP000649799"/>
    </source>
</evidence>
<protein>
    <submittedName>
        <fullName evidence="2">Porin family protein</fullName>
    </submittedName>
</protein>